<reference evidence="2 3" key="1">
    <citation type="journal article" date="2016" name="Nat. Commun.">
        <title>Ectomycorrhizal ecology is imprinted in the genome of the dominant symbiotic fungus Cenococcum geophilum.</title>
        <authorList>
            <consortium name="DOE Joint Genome Institute"/>
            <person name="Peter M."/>
            <person name="Kohler A."/>
            <person name="Ohm R.A."/>
            <person name="Kuo A."/>
            <person name="Krutzmann J."/>
            <person name="Morin E."/>
            <person name="Arend M."/>
            <person name="Barry K.W."/>
            <person name="Binder M."/>
            <person name="Choi C."/>
            <person name="Clum A."/>
            <person name="Copeland A."/>
            <person name="Grisel N."/>
            <person name="Haridas S."/>
            <person name="Kipfer T."/>
            <person name="LaButti K."/>
            <person name="Lindquist E."/>
            <person name="Lipzen A."/>
            <person name="Maire R."/>
            <person name="Meier B."/>
            <person name="Mihaltcheva S."/>
            <person name="Molinier V."/>
            <person name="Murat C."/>
            <person name="Poggeler S."/>
            <person name="Quandt C.A."/>
            <person name="Sperisen C."/>
            <person name="Tritt A."/>
            <person name="Tisserant E."/>
            <person name="Crous P.W."/>
            <person name="Henrissat B."/>
            <person name="Nehls U."/>
            <person name="Egli S."/>
            <person name="Spatafora J.W."/>
            <person name="Grigoriev I.V."/>
            <person name="Martin F.M."/>
        </authorList>
    </citation>
    <scope>NUCLEOTIDE SEQUENCE [LARGE SCALE GENOMIC DNA]</scope>
    <source>
        <strain evidence="2 3">CBS 459.81</strain>
    </source>
</reference>
<evidence type="ECO:0000256" key="1">
    <source>
        <dbReference type="ARBA" id="ARBA00023242"/>
    </source>
</evidence>
<dbReference type="CDD" id="cd00067">
    <property type="entry name" value="GAL4"/>
    <property type="match status" value="1"/>
</dbReference>
<dbReference type="PANTHER" id="PTHR38791:SF5">
    <property type="entry name" value="TRANSCRIPTION FACTOR DBAG-RELATED"/>
    <property type="match status" value="1"/>
</dbReference>
<dbReference type="InterPro" id="IPR053175">
    <property type="entry name" value="DHMBA_Reg_Transcription_Factor"/>
</dbReference>
<keyword evidence="3" id="KW-1185">Reference proteome</keyword>
<proteinExistence type="predicted"/>
<sequence>MVYRGKPSKGCANCRERKIRCLKGKRECLGYRNQVDLMFLDQSVQVIEKARTKNSPPCAASGRSTPSNGALAQSQGVVQAASLSFQPCMSLPISQSLDDLAVNFFMANFVGSNASQSQFDYLPNFYQQPGHHEHFYLSLYAVGLAGYSAAARSPELLKAARVKYVSAIRQVNSALTSSEMARKDSTLISVMLLGMFEVIVSPNQQSLETLTKHLNGAIELAKLRSKEQFETDIGKRLFKSLSLNVVSNCLIQGNPIPEEFIALRKHMPNLHGPDAPGPQFLDLMIRWLEFAHDCNANVYPTPSAIMAAALDLDGDMQHFGETMPPKWQYNTIHTTSNPELVYEGFYHLYEACFIAQLWNNWRLARIRCHKVVLDQLLLLIPTSMSPNHFRQLQSSKETMQQLISDICATVPQLAGYLPYLSTETLASDPSHPSSISISYPVLRHTSPKAYQQRVAHHFVTLWASYAAIQPSEDHPGRSQVTQHLRPAGGYHLLWPLYMISQMTITPPAMRSWVVNQMKHVGQGVNPDYVNVIMNLMRKKGVGFESGTNLSELFSGAGKETSGGMHTTTTASDFATSNNILLSVTDVAETIIVEIHRSWKAVAVTTAAVARDRYAEKWQRIENFGVSGVNQVGDITDECLIEELMGDPVRRDAAITTKS</sequence>
<dbReference type="EMBL" id="KV745410">
    <property type="protein sequence ID" value="OCK74807.1"/>
    <property type="molecule type" value="Genomic_DNA"/>
</dbReference>
<accession>A0A8E2JA12</accession>
<evidence type="ECO:0000313" key="3">
    <source>
        <dbReference type="Proteomes" id="UP000250266"/>
    </source>
</evidence>
<organism evidence="2 3">
    <name type="scientific">Lepidopterella palustris CBS 459.81</name>
    <dbReference type="NCBI Taxonomy" id="1314670"/>
    <lineage>
        <taxon>Eukaryota</taxon>
        <taxon>Fungi</taxon>
        <taxon>Dikarya</taxon>
        <taxon>Ascomycota</taxon>
        <taxon>Pezizomycotina</taxon>
        <taxon>Dothideomycetes</taxon>
        <taxon>Pleosporomycetidae</taxon>
        <taxon>Mytilinidiales</taxon>
        <taxon>Argynnaceae</taxon>
        <taxon>Lepidopterella</taxon>
    </lineage>
</organism>
<dbReference type="Pfam" id="PF11951">
    <property type="entry name" value="Fungal_trans_2"/>
    <property type="match status" value="1"/>
</dbReference>
<evidence type="ECO:0008006" key="4">
    <source>
        <dbReference type="Google" id="ProtNLM"/>
    </source>
</evidence>
<name>A0A8E2JA12_9PEZI</name>
<dbReference type="Proteomes" id="UP000250266">
    <property type="component" value="Unassembled WGS sequence"/>
</dbReference>
<dbReference type="InterPro" id="IPR001138">
    <property type="entry name" value="Zn2Cys6_DnaBD"/>
</dbReference>
<evidence type="ECO:0000313" key="2">
    <source>
        <dbReference type="EMBL" id="OCK74807.1"/>
    </source>
</evidence>
<keyword evidence="1" id="KW-0539">Nucleus</keyword>
<protein>
    <recommendedName>
        <fullName evidence="4">Zn(2)-C6 fungal-type domain-containing protein</fullName>
    </recommendedName>
</protein>
<dbReference type="OrthoDB" id="5429770at2759"/>
<dbReference type="InterPro" id="IPR021858">
    <property type="entry name" value="Fun_TF"/>
</dbReference>
<dbReference type="GO" id="GO:0008270">
    <property type="term" value="F:zinc ion binding"/>
    <property type="evidence" value="ECO:0007669"/>
    <property type="project" value="InterPro"/>
</dbReference>
<dbReference type="PANTHER" id="PTHR38791">
    <property type="entry name" value="ZN(II)2CYS6 TRANSCRIPTION FACTOR (EUROFUNG)-RELATED-RELATED"/>
    <property type="match status" value="1"/>
</dbReference>
<gene>
    <name evidence="2" type="ORF">K432DRAFT_468307</name>
</gene>
<dbReference type="AlphaFoldDB" id="A0A8E2JA12"/>
<dbReference type="GO" id="GO:0000981">
    <property type="term" value="F:DNA-binding transcription factor activity, RNA polymerase II-specific"/>
    <property type="evidence" value="ECO:0007669"/>
    <property type="project" value="InterPro"/>
</dbReference>